<feature type="compositionally biased region" description="Low complexity" evidence="1">
    <location>
        <begin position="17"/>
        <end position="40"/>
    </location>
</feature>
<feature type="domain" description="DUF4190" evidence="3">
    <location>
        <begin position="204"/>
        <end position="266"/>
    </location>
</feature>
<evidence type="ECO:0000256" key="1">
    <source>
        <dbReference type="SAM" id="MobiDB-lite"/>
    </source>
</evidence>
<dbReference type="InterPro" id="IPR025241">
    <property type="entry name" value="DUF4190"/>
</dbReference>
<keyword evidence="2" id="KW-0812">Transmembrane</keyword>
<evidence type="ECO:0000259" key="3">
    <source>
        <dbReference type="Pfam" id="PF13828"/>
    </source>
</evidence>
<comment type="caution">
    <text evidence="4">The sequence shown here is derived from an EMBL/GenBank/DDBJ whole genome shotgun (WGS) entry which is preliminary data.</text>
</comment>
<dbReference type="Pfam" id="PF13828">
    <property type="entry name" value="DUF4190"/>
    <property type="match status" value="1"/>
</dbReference>
<dbReference type="EMBL" id="JAGRPV010000001">
    <property type="protein sequence ID" value="MDI4648892.1"/>
    <property type="molecule type" value="Genomic_DNA"/>
</dbReference>
<gene>
    <name evidence="4" type="ORF">KB449_28405</name>
</gene>
<keyword evidence="2" id="KW-0472">Membrane</keyword>
<protein>
    <submittedName>
        <fullName evidence="4">DUF4190 domain-containing protein</fullName>
    </submittedName>
</protein>
<reference evidence="4" key="1">
    <citation type="submission" date="2023-04" db="EMBL/GenBank/DDBJ databases">
        <title>Comparative genomic analysis of Cohnella hashimotonis sp. nov., isolated from the International Space Station.</title>
        <authorList>
            <person name="Venkateswaran K."/>
            <person name="Simpson A."/>
        </authorList>
    </citation>
    <scope>NUCLEOTIDE SEQUENCE</scope>
    <source>
        <strain evidence="4">F6_2S_P_1</strain>
    </source>
</reference>
<organism evidence="4 5">
    <name type="scientific">Cohnella hashimotonis</name>
    <dbReference type="NCBI Taxonomy" id="2826895"/>
    <lineage>
        <taxon>Bacteria</taxon>
        <taxon>Bacillati</taxon>
        <taxon>Bacillota</taxon>
        <taxon>Bacilli</taxon>
        <taxon>Bacillales</taxon>
        <taxon>Paenibacillaceae</taxon>
        <taxon>Cohnella</taxon>
    </lineage>
</organism>
<name>A0ABT6TPW7_9BACL</name>
<accession>A0ABT6TPW7</accession>
<proteinExistence type="predicted"/>
<dbReference type="Proteomes" id="UP001161691">
    <property type="component" value="Unassembled WGS sequence"/>
</dbReference>
<feature type="region of interest" description="Disordered" evidence="1">
    <location>
        <begin position="1"/>
        <end position="198"/>
    </location>
</feature>
<feature type="transmembrane region" description="Helical" evidence="2">
    <location>
        <begin position="248"/>
        <end position="278"/>
    </location>
</feature>
<evidence type="ECO:0000313" key="5">
    <source>
        <dbReference type="Proteomes" id="UP001161691"/>
    </source>
</evidence>
<feature type="transmembrane region" description="Helical" evidence="2">
    <location>
        <begin position="205"/>
        <end position="236"/>
    </location>
</feature>
<feature type="compositionally biased region" description="Polar residues" evidence="1">
    <location>
        <begin position="1"/>
        <end position="11"/>
    </location>
</feature>
<keyword evidence="5" id="KW-1185">Reference proteome</keyword>
<evidence type="ECO:0000256" key="2">
    <source>
        <dbReference type="SAM" id="Phobius"/>
    </source>
</evidence>
<feature type="compositionally biased region" description="Basic and acidic residues" evidence="1">
    <location>
        <begin position="43"/>
        <end position="63"/>
    </location>
</feature>
<feature type="compositionally biased region" description="Low complexity" evidence="1">
    <location>
        <begin position="129"/>
        <end position="150"/>
    </location>
</feature>
<feature type="compositionally biased region" description="Basic and acidic residues" evidence="1">
    <location>
        <begin position="71"/>
        <end position="94"/>
    </location>
</feature>
<evidence type="ECO:0000313" key="4">
    <source>
        <dbReference type="EMBL" id="MDI4648892.1"/>
    </source>
</evidence>
<keyword evidence="2" id="KW-1133">Transmembrane helix</keyword>
<dbReference type="RefSeq" id="WP_282911567.1">
    <property type="nucleotide sequence ID" value="NZ_JAGRPV010000001.1"/>
</dbReference>
<sequence length="295" mass="30898">MTSDDSNNNWSGPDPTDSAPGPDAGTAPDASPARPADSGGEAAGERAAGERAASEPARAHEGQDADGGYRAAEESAARAQERQGADQAWARDRQAAGGGYRAGDDPARASQGWQPGHPSAGYQPRADQQHAQYAGQQHAGHPNAPHQGGYYPPPPPHGSAYSQHPNHEHQTYGGGPSNPYPYRQPGYEYARPPQSPPARSNSKSIAALILGIGSIVIPFIGFFLGVVGIIVSAISLKEIRVRGEQGSGMAVAGLVCSIVGTVLYFVIILLIIIFAFAATDNNYDYNNFSNIIMEA</sequence>